<accession>A0A0K0KVG3</accession>
<dbReference type="KEGG" id="vg:26640147"/>
<dbReference type="EMBL" id="KM359505">
    <property type="protein sequence ID" value="AIR93431.1"/>
    <property type="molecule type" value="Genomic_DNA"/>
</dbReference>
<proteinExistence type="predicted"/>
<protein>
    <submittedName>
        <fullName evidence="1">Uncharacterized protein</fullName>
    </submittedName>
</protein>
<dbReference type="OrthoDB" id="35435at10239"/>
<keyword evidence="2" id="KW-1185">Reference proteome</keyword>
<dbReference type="RefSeq" id="YP_009213603.1">
    <property type="nucleotide sequence ID" value="NC_028955.1"/>
</dbReference>
<organism evidence="1 2">
    <name type="scientific">Prochlorococcus phage P-TIM68</name>
    <dbReference type="NCBI Taxonomy" id="1542477"/>
    <lineage>
        <taxon>Viruses</taxon>
        <taxon>Duplodnaviria</taxon>
        <taxon>Heunggongvirae</taxon>
        <taxon>Uroviricota</taxon>
        <taxon>Caudoviricetes</taxon>
        <taxon>Pantevenvirales</taxon>
        <taxon>Kyanoviridae</taxon>
        <taxon>Haifavirus</taxon>
        <taxon>Haifavirus tim68</taxon>
    </lineage>
</organism>
<evidence type="ECO:0000313" key="1">
    <source>
        <dbReference type="EMBL" id="AIR93431.1"/>
    </source>
</evidence>
<name>A0A0K0KVG3_9CAUD</name>
<sequence>MANNTITFDPAAGVAYSANLTINTGANFKSTFKVINPDRSAFNLTGYTGSSEMVKSVAVGATNPATASFTVGFTSAAGGEFNLSMGSTTTRNIKPGRYVWDMLVSSGSTIYRMAEGNVLVVGGISSAP</sequence>
<evidence type="ECO:0000313" key="2">
    <source>
        <dbReference type="Proteomes" id="UP000207741"/>
    </source>
</evidence>
<reference evidence="2" key="1">
    <citation type="submission" date="2014-08" db="EMBL/GenBank/DDBJ databases">
        <authorList>
            <person name="Edwards T."/>
        </authorList>
    </citation>
    <scope>NUCLEOTIDE SEQUENCE [LARGE SCALE GENOMIC DNA]</scope>
</reference>
<dbReference type="GeneID" id="26640147"/>
<dbReference type="Proteomes" id="UP000207741">
    <property type="component" value="Segment"/>
</dbReference>